<dbReference type="PANTHER" id="PTHR30346">
    <property type="entry name" value="TRANSCRIPTIONAL DUAL REGULATOR HCAR-RELATED"/>
    <property type="match status" value="1"/>
</dbReference>
<feature type="domain" description="HTH lysR-type" evidence="5">
    <location>
        <begin position="4"/>
        <end position="61"/>
    </location>
</feature>
<evidence type="ECO:0000313" key="6">
    <source>
        <dbReference type="EMBL" id="OOZ42353.1"/>
    </source>
</evidence>
<gene>
    <name evidence="6" type="ORF">BOW53_00490</name>
</gene>
<dbReference type="GO" id="GO:0003677">
    <property type="term" value="F:DNA binding"/>
    <property type="evidence" value="ECO:0007669"/>
    <property type="project" value="UniProtKB-KW"/>
</dbReference>
<evidence type="ECO:0000256" key="3">
    <source>
        <dbReference type="ARBA" id="ARBA00023125"/>
    </source>
</evidence>
<evidence type="ECO:0000259" key="5">
    <source>
        <dbReference type="PROSITE" id="PS50931"/>
    </source>
</evidence>
<dbReference type="EMBL" id="MPRL01000001">
    <property type="protein sequence ID" value="OOZ42353.1"/>
    <property type="molecule type" value="Genomic_DNA"/>
</dbReference>
<dbReference type="CDD" id="cd08411">
    <property type="entry name" value="PBP2_OxyR"/>
    <property type="match status" value="1"/>
</dbReference>
<dbReference type="Gene3D" id="1.10.10.10">
    <property type="entry name" value="Winged helix-like DNA-binding domain superfamily/Winged helix DNA-binding domain"/>
    <property type="match status" value="1"/>
</dbReference>
<accession>A0A1T2LB71</accession>
<dbReference type="Proteomes" id="UP000191110">
    <property type="component" value="Unassembled WGS sequence"/>
</dbReference>
<evidence type="ECO:0000256" key="1">
    <source>
        <dbReference type="ARBA" id="ARBA00009437"/>
    </source>
</evidence>
<dbReference type="InterPro" id="IPR005119">
    <property type="entry name" value="LysR_subst-bd"/>
</dbReference>
<keyword evidence="3" id="KW-0238">DNA-binding</keyword>
<keyword evidence="2" id="KW-0805">Transcription regulation</keyword>
<dbReference type="SUPFAM" id="SSF46785">
    <property type="entry name" value="Winged helix' DNA-binding domain"/>
    <property type="match status" value="1"/>
</dbReference>
<sequence>MNLPTVKQLRYFIALTEREHFGRAAESVFVSQSAFSVAIKDLETLLGVQLVDRTNKQVTITTIGREIAEKARHCVGEIELLVDLAQCDQAPLTGTLKLGVIPTIAPFLLPKILPALRQRYPELKLYLVEETTRRVYGRLMDGELDLILIALPFALRNVELHTLFQDPFLLAYRDGTRILDPDNYAVENLPDDSVLLLEDGHCLRDHALSACHLNNPNQISRFAASSLLTLVEMVEADMAITYLPEMAEGTPLLKNTAVKTVALKEKSYREIGLAWRRGSARGDEFKLLGELIKKYSGRA</sequence>
<dbReference type="RefSeq" id="WP_078482110.1">
    <property type="nucleotide sequence ID" value="NZ_MPRL01000001.1"/>
</dbReference>
<dbReference type="GO" id="GO:0003700">
    <property type="term" value="F:DNA-binding transcription factor activity"/>
    <property type="evidence" value="ECO:0007669"/>
    <property type="project" value="InterPro"/>
</dbReference>
<evidence type="ECO:0000313" key="7">
    <source>
        <dbReference type="Proteomes" id="UP000191110"/>
    </source>
</evidence>
<keyword evidence="4" id="KW-0804">Transcription</keyword>
<organism evidence="6 7">
    <name type="scientific">Solemya pervernicosa gill symbiont</name>
    <dbReference type="NCBI Taxonomy" id="642797"/>
    <lineage>
        <taxon>Bacteria</taxon>
        <taxon>Pseudomonadati</taxon>
        <taxon>Pseudomonadota</taxon>
        <taxon>Gammaproteobacteria</taxon>
        <taxon>sulfur-oxidizing symbionts</taxon>
    </lineage>
</organism>
<dbReference type="FunFam" id="1.10.10.10:FF:000001">
    <property type="entry name" value="LysR family transcriptional regulator"/>
    <property type="match status" value="1"/>
</dbReference>
<comment type="caution">
    <text evidence="6">The sequence shown here is derived from an EMBL/GenBank/DDBJ whole genome shotgun (WGS) entry which is preliminary data.</text>
</comment>
<dbReference type="InterPro" id="IPR036390">
    <property type="entry name" value="WH_DNA-bd_sf"/>
</dbReference>
<dbReference type="OrthoDB" id="9775392at2"/>
<evidence type="ECO:0000256" key="4">
    <source>
        <dbReference type="ARBA" id="ARBA00023163"/>
    </source>
</evidence>
<dbReference type="AlphaFoldDB" id="A0A1T2LB71"/>
<protein>
    <submittedName>
        <fullName evidence="6">LysR family transcriptional regulator</fullName>
    </submittedName>
</protein>
<dbReference type="Gene3D" id="3.40.190.10">
    <property type="entry name" value="Periplasmic binding protein-like II"/>
    <property type="match status" value="2"/>
</dbReference>
<keyword evidence="7" id="KW-1185">Reference proteome</keyword>
<dbReference type="Pfam" id="PF00126">
    <property type="entry name" value="HTH_1"/>
    <property type="match status" value="1"/>
</dbReference>
<dbReference type="PRINTS" id="PR00039">
    <property type="entry name" value="HTHLYSR"/>
</dbReference>
<name>A0A1T2LB71_9GAMM</name>
<reference evidence="6 7" key="1">
    <citation type="submission" date="2016-11" db="EMBL/GenBank/DDBJ databases">
        <title>Mixed transmission modes and dynamic genome evolution in an obligate animal-bacterial symbiosis.</title>
        <authorList>
            <person name="Russell S.L."/>
            <person name="Corbett-Detig R.B."/>
            <person name="Cavanaugh C.M."/>
        </authorList>
    </citation>
    <scope>NUCLEOTIDE SEQUENCE [LARGE SCALE GENOMIC DNA]</scope>
    <source>
        <strain evidence="6">Sveles-Q1</strain>
    </source>
</reference>
<dbReference type="GO" id="GO:0032993">
    <property type="term" value="C:protein-DNA complex"/>
    <property type="evidence" value="ECO:0007669"/>
    <property type="project" value="TreeGrafter"/>
</dbReference>
<dbReference type="SUPFAM" id="SSF53850">
    <property type="entry name" value="Periplasmic binding protein-like II"/>
    <property type="match status" value="1"/>
</dbReference>
<dbReference type="Pfam" id="PF03466">
    <property type="entry name" value="LysR_substrate"/>
    <property type="match status" value="1"/>
</dbReference>
<comment type="similarity">
    <text evidence="1">Belongs to the LysR transcriptional regulatory family.</text>
</comment>
<evidence type="ECO:0000256" key="2">
    <source>
        <dbReference type="ARBA" id="ARBA00023015"/>
    </source>
</evidence>
<proteinExistence type="inferred from homology"/>
<dbReference type="InterPro" id="IPR000847">
    <property type="entry name" value="LysR_HTH_N"/>
</dbReference>
<dbReference type="PROSITE" id="PS50931">
    <property type="entry name" value="HTH_LYSR"/>
    <property type="match status" value="1"/>
</dbReference>
<dbReference type="PANTHER" id="PTHR30346:SF10">
    <property type="entry name" value="TRANSCRIPTIONAL REGULATOR OF OXIDATIVE STRESS OXYR"/>
    <property type="match status" value="1"/>
</dbReference>
<dbReference type="InterPro" id="IPR036388">
    <property type="entry name" value="WH-like_DNA-bd_sf"/>
</dbReference>